<dbReference type="Pfam" id="PF25828">
    <property type="entry name" value="CC_Cfap43"/>
    <property type="match status" value="1"/>
</dbReference>
<evidence type="ECO:0000256" key="10">
    <source>
        <dbReference type="SAM" id="Coils"/>
    </source>
</evidence>
<keyword evidence="8" id="KW-0966">Cell projection</keyword>
<sequence length="1645" mass="187835">MAGGLYGEIELGKSRGHTAVCPPAFLNPTLFCYVSGNCINAVDTTQIRPLDETCIDGHAASSNSIDPAMSTVHWQLPSIPTRMLVGHICPETHFKVIIADSQITAFAIYPRDGIIAYAETGSTSFKLAKWMEGGGPAVAIGQLEATSKDLGIIALSFSSDGQYLVTLGDLPSYHIAVWDWRAQKLVAKEVNGFPATHISFDPLDSKRICASGKNGNIIFWKLKVGFKKLTLHSTVGLEYQTLPHAAPDLPTDLPASTRTDLQHQNEESPARVFPLNHVWAPGHKVNCSSEDGTEIYEYNTDSGGCDTIVSLRHHRTLPSHKPPTEHEQESQIPAGSLKCIAVNKTGIISGGEDGVLRVLSSDGAQLKAINVTKGSAIVEVVLSPDFKQAIVQSKDTCVYLVDLIHESTVMAVKDDTRHSVGMGTFFLDKKIVSISTNGILRFWDAEKHALISSFHTKTSPSCIGISPVTYLFGVGSSTGQVRIYEADSKGNQPPRLIFRKRVHKDSVKKISFESGGRYMMSAAADGHIFIYDVFEKFDVIGYLTIEGAFNGASWHYEELEDKPLFLRLYVLSLESSLKTTLIYRYEFSTEQNMSRADDSELEIPKSAYQKIIYKMCDNIVDIAILPSHISAGKELLYLMSKQRKLKVVPVASNPITVADKILLGPPSFVYQDHQLSPVQILQSNTREWLLTWSPDGLVTIRSLLEPERIIKVYTHDPHQGGVNTAVFSRDCRTIQTIGCDGILRKFEWKYSAGGRRVALEASENAEILADSHRIYSEEISNIVTGFLESSQVLDMDDNILEDCILEINKMDIDVSVQNNKEIELFQSEIQNKGKMIRERLIRAIEKNDASPLLEQIDREEFVVDLEERNRLISEADLALNAIRKKEVWDSMETIGQSIEPFNVEAATNLFIKVSNYPIRKKDQSKIQLNDKIKRIRRIQMVVENATKKQPVQDENETEEYTKDSEIKKEDTISSKDSALLFDPFELVTNARRRIQSALLGEYIQDIKINFNNRFASIAAQKQEEISKIEEKNKRINSILLQLQLQETIYHPELSNDELPYRLIEVQDSEIKSERFISAEEMKRLEEKKIQDMEWQRQHAGDNSRQRALMAMMGGKLENRAEQDEKIEIVKAEWMNKPTEEMSEEEQKNFKEMEKKMAILKEEQDKCRKALETELRKLQGLITELCETFDSQLRDFYHVKLSTDQEIYQNELRIIKLEKAILSNKDDDLKEIDLQHKMQQLQQEKVIYTNEIPEIKKELEKYREEYESALKRDKEIERLFKKELHGKEDHYETLMRLFKSRDGGTQEREIVNNSVEDEQNPFLCFEKDTGAINTNPIPLNQDVDMPEGISQDMWLKLVEFRNKKIAVEMEVHTSGSKFLSIQTLVQNILEESDRIRTEAEKVATDFSEFIENKFQKSYNLDCLFKLKQGQVEVIQAPMVTDYSDAVLIHRSVVERLNDTIISLGKAKVEALTEMKDYRKGIHSLEWENKMLDLQAENLIIRTRDIQLLKVTKQMQEFIRSGDEHKQTSEITALEKRLDYSQKAHIYTLKEKEKMALKIECQMGSKIRENQNLDRQLQELEHAVDGYRNILRVKLERESTPTTSDPLQTIYTRRRLVDLAKSQAQDITILQEEVQRLRLRTYPAFQT</sequence>
<keyword evidence="12" id="KW-1185">Reference proteome</keyword>
<dbReference type="InterPro" id="IPR001680">
    <property type="entry name" value="WD40_rpt"/>
</dbReference>
<feature type="coiled-coil region" evidence="10">
    <location>
        <begin position="1230"/>
        <end position="1278"/>
    </location>
</feature>
<protein>
    <recommendedName>
        <fullName evidence="13">Cilia- and flagella-associated protein 43</fullName>
    </recommendedName>
</protein>
<keyword evidence="6 10" id="KW-0175">Coiled coil</keyword>
<keyword evidence="4 9" id="KW-0853">WD repeat</keyword>
<evidence type="ECO:0000313" key="11">
    <source>
        <dbReference type="EMBL" id="KAH6590884.1"/>
    </source>
</evidence>
<feature type="repeat" description="WD" evidence="9">
    <location>
        <begin position="500"/>
        <end position="533"/>
    </location>
</feature>
<dbReference type="Proteomes" id="UP001648503">
    <property type="component" value="Unassembled WGS sequence"/>
</dbReference>
<proteinExistence type="predicted"/>
<evidence type="ECO:0000256" key="5">
    <source>
        <dbReference type="ARBA" id="ARBA00022737"/>
    </source>
</evidence>
<dbReference type="Pfam" id="PF00400">
    <property type="entry name" value="WD40"/>
    <property type="match status" value="1"/>
</dbReference>
<organism evidence="11 12">
    <name type="scientific">Batrachochytrium salamandrivorans</name>
    <dbReference type="NCBI Taxonomy" id="1357716"/>
    <lineage>
        <taxon>Eukaryota</taxon>
        <taxon>Fungi</taxon>
        <taxon>Fungi incertae sedis</taxon>
        <taxon>Chytridiomycota</taxon>
        <taxon>Chytridiomycota incertae sedis</taxon>
        <taxon>Chytridiomycetes</taxon>
        <taxon>Rhizophydiales</taxon>
        <taxon>Rhizophydiales incertae sedis</taxon>
        <taxon>Batrachochytrium</taxon>
    </lineage>
</organism>
<comment type="subcellular location">
    <subcellularLocation>
        <location evidence="1">Cell projection</location>
        <location evidence="1">Cilium</location>
    </subcellularLocation>
    <subcellularLocation>
        <location evidence="2">Cytoplasm</location>
        <location evidence="2">Cytoskeleton</location>
    </subcellularLocation>
</comment>
<gene>
    <name evidence="11" type="ORF">BASA50_008886</name>
</gene>
<keyword evidence="7" id="KW-0206">Cytoskeleton</keyword>
<accession>A0ABQ8F277</accession>
<dbReference type="InterPro" id="IPR015943">
    <property type="entry name" value="WD40/YVTN_repeat-like_dom_sf"/>
</dbReference>
<comment type="caution">
    <text evidence="11">The sequence shown here is derived from an EMBL/GenBank/DDBJ whole genome shotgun (WGS) entry which is preliminary data.</text>
</comment>
<dbReference type="SUPFAM" id="SSF117289">
    <property type="entry name" value="Nucleoporin domain"/>
    <property type="match status" value="1"/>
</dbReference>
<dbReference type="SMART" id="SM00320">
    <property type="entry name" value="WD40"/>
    <property type="match status" value="9"/>
</dbReference>
<evidence type="ECO:0000256" key="9">
    <source>
        <dbReference type="PROSITE-ProRule" id="PRU00221"/>
    </source>
</evidence>
<evidence type="ECO:0000256" key="3">
    <source>
        <dbReference type="ARBA" id="ARBA00022490"/>
    </source>
</evidence>
<dbReference type="PANTHER" id="PTHR14885:SF1">
    <property type="entry name" value="CILIA- AND FLAGELLA-ASSOCIATED PROTEIN 43"/>
    <property type="match status" value="1"/>
</dbReference>
<feature type="coiled-coil region" evidence="10">
    <location>
        <begin position="1018"/>
        <end position="1045"/>
    </location>
</feature>
<dbReference type="Gene3D" id="2.130.10.10">
    <property type="entry name" value="YVTN repeat-like/Quinoprotein amine dehydrogenase"/>
    <property type="match status" value="3"/>
</dbReference>
<evidence type="ECO:0008006" key="13">
    <source>
        <dbReference type="Google" id="ProtNLM"/>
    </source>
</evidence>
<dbReference type="PROSITE" id="PS50082">
    <property type="entry name" value="WD_REPEATS_2"/>
    <property type="match status" value="1"/>
</dbReference>
<reference evidence="11 12" key="1">
    <citation type="submission" date="2021-02" db="EMBL/GenBank/DDBJ databases">
        <title>Variation within the Batrachochytrium salamandrivorans European outbreak.</title>
        <authorList>
            <person name="Kelly M."/>
            <person name="Pasmans F."/>
            <person name="Shea T.P."/>
            <person name="Munoz J.F."/>
            <person name="Carranza S."/>
            <person name="Cuomo C.A."/>
            <person name="Martel A."/>
        </authorList>
    </citation>
    <scope>NUCLEOTIDE SEQUENCE [LARGE SCALE GENOMIC DNA]</scope>
    <source>
        <strain evidence="11 12">AMFP18/2</strain>
    </source>
</reference>
<evidence type="ECO:0000256" key="2">
    <source>
        <dbReference type="ARBA" id="ARBA00004245"/>
    </source>
</evidence>
<keyword evidence="5" id="KW-0677">Repeat</keyword>
<evidence type="ECO:0000256" key="6">
    <source>
        <dbReference type="ARBA" id="ARBA00023054"/>
    </source>
</evidence>
<name>A0ABQ8F277_9FUNG</name>
<evidence type="ECO:0000256" key="4">
    <source>
        <dbReference type="ARBA" id="ARBA00022574"/>
    </source>
</evidence>
<dbReference type="SUPFAM" id="SSF69322">
    <property type="entry name" value="Tricorn protease domain 2"/>
    <property type="match status" value="1"/>
</dbReference>
<keyword evidence="3" id="KW-0963">Cytoplasm</keyword>
<dbReference type="PANTHER" id="PTHR14885">
    <property type="entry name" value="CILIA- AND FLAGELLA-ASSOCIATED PROTEIN 43-RELATED"/>
    <property type="match status" value="1"/>
</dbReference>
<evidence type="ECO:0000256" key="8">
    <source>
        <dbReference type="ARBA" id="ARBA00023273"/>
    </source>
</evidence>
<evidence type="ECO:0000313" key="12">
    <source>
        <dbReference type="Proteomes" id="UP001648503"/>
    </source>
</evidence>
<dbReference type="EMBL" id="JAFCIX010000418">
    <property type="protein sequence ID" value="KAH6590884.1"/>
    <property type="molecule type" value="Genomic_DNA"/>
</dbReference>
<evidence type="ECO:0000256" key="7">
    <source>
        <dbReference type="ARBA" id="ARBA00023212"/>
    </source>
</evidence>
<feature type="coiled-coil region" evidence="10">
    <location>
        <begin position="1142"/>
        <end position="1187"/>
    </location>
</feature>
<evidence type="ECO:0000256" key="1">
    <source>
        <dbReference type="ARBA" id="ARBA00004138"/>
    </source>
</evidence>
<feature type="coiled-coil region" evidence="10">
    <location>
        <begin position="1561"/>
        <end position="1588"/>
    </location>
</feature>